<gene>
    <name evidence="2" type="ORF">LY90DRAFT_636873</name>
</gene>
<comment type="caution">
    <text evidence="2">The sequence shown here is derived from an EMBL/GenBank/DDBJ whole genome shotgun (WGS) entry which is preliminary data.</text>
</comment>
<name>A0A1Y1ZRG9_9FUNG</name>
<keyword evidence="1" id="KW-1133">Transmembrane helix</keyword>
<evidence type="ECO:0000256" key="1">
    <source>
        <dbReference type="SAM" id="Phobius"/>
    </source>
</evidence>
<keyword evidence="1" id="KW-0812">Transmembrane</keyword>
<protein>
    <submittedName>
        <fullName evidence="2">Uncharacterized protein</fullName>
    </submittedName>
</protein>
<sequence length="120" mass="13638">MNSHIILKFLGNLVIAVILGIGIGSILIFFYKFIKKLINRNNENKNELPLYKSELLKSSDTYITPINSPMRSDSKVSLYPSQKILQTTEEEQNINTINTINRLIDRDKAKQKANTNGSLI</sequence>
<reference evidence="2 3" key="1">
    <citation type="submission" date="2016-08" db="EMBL/GenBank/DDBJ databases">
        <title>A Parts List for Fungal Cellulosomes Revealed by Comparative Genomics.</title>
        <authorList>
            <consortium name="DOE Joint Genome Institute"/>
            <person name="Haitjema C.H."/>
            <person name="Gilmore S.P."/>
            <person name="Henske J.K."/>
            <person name="Solomon K.V."/>
            <person name="De Groot R."/>
            <person name="Kuo A."/>
            <person name="Mondo S.J."/>
            <person name="Salamov A.A."/>
            <person name="Labutti K."/>
            <person name="Zhao Z."/>
            <person name="Chiniquy J."/>
            <person name="Barry K."/>
            <person name="Brewer H.M."/>
            <person name="Purvine S.O."/>
            <person name="Wright A.T."/>
            <person name="Boxma B."/>
            <person name="Van Alen T."/>
            <person name="Hackstein J.H."/>
            <person name="Baker S.E."/>
            <person name="Grigoriev I.V."/>
            <person name="O'Malley M.A."/>
        </authorList>
    </citation>
    <scope>NUCLEOTIDE SEQUENCE [LARGE SCALE GENOMIC DNA]</scope>
    <source>
        <strain evidence="2 3">G1</strain>
    </source>
</reference>
<accession>A0A1Y1ZRG9</accession>
<dbReference type="AlphaFoldDB" id="A0A1Y1ZRG9"/>
<feature type="transmembrane region" description="Helical" evidence="1">
    <location>
        <begin position="6"/>
        <end position="31"/>
    </location>
</feature>
<evidence type="ECO:0000313" key="3">
    <source>
        <dbReference type="Proteomes" id="UP000193920"/>
    </source>
</evidence>
<dbReference type="Proteomes" id="UP000193920">
    <property type="component" value="Unassembled WGS sequence"/>
</dbReference>
<keyword evidence="1" id="KW-0472">Membrane</keyword>
<dbReference type="EMBL" id="MCOG01000367">
    <property type="protein sequence ID" value="ORY12794.1"/>
    <property type="molecule type" value="Genomic_DNA"/>
</dbReference>
<organism evidence="2 3">
    <name type="scientific">Neocallimastix californiae</name>
    <dbReference type="NCBI Taxonomy" id="1754190"/>
    <lineage>
        <taxon>Eukaryota</taxon>
        <taxon>Fungi</taxon>
        <taxon>Fungi incertae sedis</taxon>
        <taxon>Chytridiomycota</taxon>
        <taxon>Chytridiomycota incertae sedis</taxon>
        <taxon>Neocallimastigomycetes</taxon>
        <taxon>Neocallimastigales</taxon>
        <taxon>Neocallimastigaceae</taxon>
        <taxon>Neocallimastix</taxon>
    </lineage>
</organism>
<evidence type="ECO:0000313" key="2">
    <source>
        <dbReference type="EMBL" id="ORY12794.1"/>
    </source>
</evidence>
<proteinExistence type="predicted"/>
<keyword evidence="3" id="KW-1185">Reference proteome</keyword>